<dbReference type="InterPro" id="IPR016040">
    <property type="entry name" value="NAD(P)-bd_dom"/>
</dbReference>
<dbReference type="Gene3D" id="3.40.50.720">
    <property type="entry name" value="NAD(P)-binding Rossmann-like Domain"/>
    <property type="match status" value="1"/>
</dbReference>
<evidence type="ECO:0000259" key="1">
    <source>
        <dbReference type="Pfam" id="PF13460"/>
    </source>
</evidence>
<feature type="domain" description="NAD(P)-binding" evidence="1">
    <location>
        <begin position="14"/>
        <end position="67"/>
    </location>
</feature>
<reference evidence="2 3" key="1">
    <citation type="journal article" date="2012" name="Int. J. Syst. Evol. Microbiol.">
        <title>Characterization of Tetragenococcus strains from sugar thick juice reveals a novel species, Tetragenococcus osmophilus sp. nov., and divides Tetragenococcus halophilus into two subspecies, T. halophilus subsp. halophilus subsp. nov. and T. halophilus subsp. flandriensis subsp. nov.</title>
        <authorList>
            <person name="Juste A."/>
            <person name="Van Trappen S."/>
            <person name="Verreth C."/>
            <person name="Cleenwerck I."/>
            <person name="De Vos P."/>
            <person name="Lievens B."/>
            <person name="Willems K.A."/>
        </authorList>
    </citation>
    <scope>NUCLEOTIDE SEQUENCE [LARGE SCALE GENOMIC DNA]</scope>
    <source>
        <strain evidence="2 3">LMG 26042</strain>
    </source>
</reference>
<organism evidence="2 3">
    <name type="scientific">Tetragenococcus halophilus</name>
    <name type="common">Pediococcus halophilus</name>
    <dbReference type="NCBI Taxonomy" id="51669"/>
    <lineage>
        <taxon>Bacteria</taxon>
        <taxon>Bacillati</taxon>
        <taxon>Bacillota</taxon>
        <taxon>Bacilli</taxon>
        <taxon>Lactobacillales</taxon>
        <taxon>Enterococcaceae</taxon>
        <taxon>Tetragenococcus</taxon>
    </lineage>
</organism>
<name>A0A3G5FHS5_TETHA</name>
<protein>
    <recommendedName>
        <fullName evidence="1">NAD(P)-binding domain-containing protein</fullName>
    </recommendedName>
</protein>
<dbReference type="Pfam" id="PF13460">
    <property type="entry name" value="NAD_binding_10"/>
    <property type="match status" value="1"/>
</dbReference>
<evidence type="ECO:0000313" key="2">
    <source>
        <dbReference type="EMBL" id="AYW49795.1"/>
    </source>
</evidence>
<evidence type="ECO:0000313" key="3">
    <source>
        <dbReference type="Proteomes" id="UP000280475"/>
    </source>
</evidence>
<dbReference type="EMBL" id="CP027768">
    <property type="protein sequence ID" value="AYW49795.1"/>
    <property type="molecule type" value="Genomic_DNA"/>
</dbReference>
<proteinExistence type="predicted"/>
<dbReference type="SUPFAM" id="SSF51735">
    <property type="entry name" value="NAD(P)-binding Rossmann-fold domains"/>
    <property type="match status" value="1"/>
</dbReference>
<gene>
    <name evidence="2" type="ORF">C7H83_04520</name>
</gene>
<dbReference type="Proteomes" id="UP000280475">
    <property type="component" value="Chromosome"/>
</dbReference>
<sequence length="67" mass="7843">MCENVLVLRADDYIARLVISRLLNETNVNLTLFLRDSQHLSIEKNERVNIVKRDVKDFASLNRLMRG</sequence>
<dbReference type="InterPro" id="IPR036291">
    <property type="entry name" value="NAD(P)-bd_dom_sf"/>
</dbReference>
<dbReference type="AlphaFoldDB" id="A0A3G5FHS5"/>
<accession>A0A3G5FHS5</accession>
<dbReference type="RefSeq" id="WP_103892120.1">
    <property type="nucleotide sequence ID" value="NZ_CP027768.1"/>
</dbReference>